<keyword evidence="8" id="KW-1185">Reference proteome</keyword>
<feature type="domain" description="Right handed beta helix" evidence="6">
    <location>
        <begin position="439"/>
        <end position="569"/>
    </location>
</feature>
<feature type="compositionally biased region" description="Low complexity" evidence="4">
    <location>
        <begin position="47"/>
        <end position="107"/>
    </location>
</feature>
<organism evidence="7 8">
    <name type="scientific">Methanospirillum stamsii</name>
    <dbReference type="NCBI Taxonomy" id="1277351"/>
    <lineage>
        <taxon>Archaea</taxon>
        <taxon>Methanobacteriati</taxon>
        <taxon>Methanobacteriota</taxon>
        <taxon>Stenosarchaea group</taxon>
        <taxon>Methanomicrobia</taxon>
        <taxon>Methanomicrobiales</taxon>
        <taxon>Methanospirillaceae</taxon>
        <taxon>Methanospirillum</taxon>
    </lineage>
</organism>
<dbReference type="AlphaFoldDB" id="A0A2V2N507"/>
<evidence type="ECO:0000259" key="6">
    <source>
        <dbReference type="Pfam" id="PF13229"/>
    </source>
</evidence>
<evidence type="ECO:0000256" key="4">
    <source>
        <dbReference type="SAM" id="MobiDB-lite"/>
    </source>
</evidence>
<dbReference type="InterPro" id="IPR011050">
    <property type="entry name" value="Pectin_lyase_fold/virulence"/>
</dbReference>
<dbReference type="PANTHER" id="PTHR22990">
    <property type="entry name" value="F-BOX ONLY PROTEIN"/>
    <property type="match status" value="1"/>
</dbReference>
<dbReference type="RefSeq" id="WP_109940341.1">
    <property type="nucleotide sequence ID" value="NZ_CP176366.1"/>
</dbReference>
<dbReference type="OrthoDB" id="118000at2157"/>
<feature type="region of interest" description="Disordered" evidence="4">
    <location>
        <begin position="47"/>
        <end position="145"/>
    </location>
</feature>
<dbReference type="PANTHER" id="PTHR22990:SF15">
    <property type="entry name" value="F-BOX ONLY PROTEIN 10"/>
    <property type="match status" value="1"/>
</dbReference>
<accession>A0A2V2N507</accession>
<dbReference type="InterPro" id="IPR022441">
    <property type="entry name" value="Para_beta_helix_rpt-2"/>
</dbReference>
<reference evidence="7 8" key="1">
    <citation type="submission" date="2018-05" db="EMBL/GenBank/DDBJ databases">
        <title>Draft genome of Methanospirillum stamsii Pt1.</title>
        <authorList>
            <person name="Dueholm M.S."/>
            <person name="Nielsen P.H."/>
            <person name="Bakmann L.F."/>
            <person name="Otzen D.E."/>
        </authorList>
    </citation>
    <scope>NUCLEOTIDE SEQUENCE [LARGE SCALE GENOMIC DNA]</scope>
    <source>
        <strain evidence="7 8">Pt1</strain>
    </source>
</reference>
<keyword evidence="3" id="KW-0833">Ubl conjugation pathway</keyword>
<evidence type="ECO:0000256" key="3">
    <source>
        <dbReference type="ARBA" id="ARBA00022786"/>
    </source>
</evidence>
<dbReference type="InterPro" id="IPR039448">
    <property type="entry name" value="Beta_helix"/>
</dbReference>
<dbReference type="InterPro" id="IPR007742">
    <property type="entry name" value="NosD_dom"/>
</dbReference>
<name>A0A2V2N507_9EURY</name>
<dbReference type="InterPro" id="IPR051550">
    <property type="entry name" value="SCF-Subunits/Alg-Epimerases"/>
</dbReference>
<dbReference type="NCBIfam" id="TIGR03804">
    <property type="entry name" value="para_beta_helix"/>
    <property type="match status" value="3"/>
</dbReference>
<feature type="compositionally biased region" description="Low complexity" evidence="4">
    <location>
        <begin position="749"/>
        <end position="761"/>
    </location>
</feature>
<evidence type="ECO:0000256" key="2">
    <source>
        <dbReference type="ARBA" id="ARBA00022737"/>
    </source>
</evidence>
<feature type="compositionally biased region" description="Polar residues" evidence="4">
    <location>
        <begin position="116"/>
        <end position="136"/>
    </location>
</feature>
<sequence>MKRFCLILLLFILSVSGTIVLADSNTTPTAKPTSVPTPEPTIIAIPTTDPTLAPTPEPTITVTPTTDSTLTPTPEPTITTIPTTDPTLAPTPEPTITATPTVTVSPTGSDGYDAGANSTPSGSSESIETLAGSFSSESKDIDTSDSGALPEVLTLGEIVITATGTKLSSAGGTGYTYSSDDGGYYIITDSGDYYLDEDLSTSHSFAIEIQASSVTLDGNGKTLSGSFSNIGINITSGSNGVKIQNFGSITNFDSGIDSWSADTTIRNNVITDNWARGIYVAGDNAVVDGNTANDNVINGIQSSGMNARITNNTAERNTQAIESHGRGANLSGNTLTDNSYGLYAGADDATISNNTIRSSAYGSLRGIDSGGDNATISGNSAEGYYYGIESSGDYASLSENNIHNNSYYGIYSTGLGVTISDNDVSSNDGYADIYSGGDDAVITSNNADSGLKQTDYGIQSIGKNALIEHNLASKHENSGIVATGQNVTIVQNTASYNGYDGIRTTGDNAIIEGNVISNNEDHGTNVQSGRNTKVSDNTASDNLYGIYVNDNGGQISGNTVFNNTFGICNQGSDAVISDNTVYKNSLGIQNLNNEIESENLTIQNNKVSQNIYGVAVIDSIQSVRVTGNTIWNNDVGIYISNDGGGGNGLIVDNYLGNTKNVDGDGNPGVYDWSQTPSPGKNIVGGPNVAGNFWSNKTGTGWSDNQPGNSTGYSTTPYELSTGVYDNAPLVRTPSPTPTSKPSPVPINDPSNPSEPSSSLRDTSLDDPLPDSPLYSLKVVSVTLSEDATPGSSANLFITLENNGQISPPAKSIIRLIPENDLANEVGELPGDLEDGLYVFMCSLIIPTTPGSYQYTFQPVLVTTDPTTGKKVRVPFGDLVNFTVIVSEDGTVSVTIS</sequence>
<feature type="domain" description="Right handed beta helix" evidence="6">
    <location>
        <begin position="222"/>
        <end position="356"/>
    </location>
</feature>
<dbReference type="InterPro" id="IPR006626">
    <property type="entry name" value="PbH1"/>
</dbReference>
<evidence type="ECO:0000313" key="8">
    <source>
        <dbReference type="Proteomes" id="UP000245934"/>
    </source>
</evidence>
<dbReference type="SUPFAM" id="SSF51126">
    <property type="entry name" value="Pectin lyase-like"/>
    <property type="match status" value="2"/>
</dbReference>
<evidence type="ECO:0008006" key="9">
    <source>
        <dbReference type="Google" id="ProtNLM"/>
    </source>
</evidence>
<feature type="compositionally biased region" description="Pro residues" evidence="4">
    <location>
        <begin position="734"/>
        <end position="746"/>
    </location>
</feature>
<gene>
    <name evidence="7" type="ORF">DLD82_06685</name>
</gene>
<proteinExistence type="predicted"/>
<dbReference type="SMART" id="SM00710">
    <property type="entry name" value="PbH1"/>
    <property type="match status" value="13"/>
</dbReference>
<feature type="compositionally biased region" description="Polar residues" evidence="4">
    <location>
        <begin position="694"/>
        <end position="718"/>
    </location>
</feature>
<dbReference type="EMBL" id="QGMZ01000014">
    <property type="protein sequence ID" value="PWR74909.1"/>
    <property type="molecule type" value="Genomic_DNA"/>
</dbReference>
<dbReference type="GeneID" id="97611220"/>
<dbReference type="Proteomes" id="UP000245934">
    <property type="component" value="Unassembled WGS sequence"/>
</dbReference>
<dbReference type="Pfam" id="PF13229">
    <property type="entry name" value="Beta_helix"/>
    <property type="match status" value="2"/>
</dbReference>
<comment type="caution">
    <text evidence="7">The sequence shown here is derived from an EMBL/GenBank/DDBJ whole genome shotgun (WGS) entry which is preliminary data.</text>
</comment>
<evidence type="ECO:0000256" key="1">
    <source>
        <dbReference type="ARBA" id="ARBA00004906"/>
    </source>
</evidence>
<feature type="domain" description="Periplasmic copper-binding protein NosD beta helix" evidence="5">
    <location>
        <begin position="596"/>
        <end position="698"/>
    </location>
</feature>
<evidence type="ECO:0000313" key="7">
    <source>
        <dbReference type="EMBL" id="PWR74909.1"/>
    </source>
</evidence>
<protein>
    <recommendedName>
        <fullName evidence="9">Periplasmic copper-binding protein NosD beta helix domain-containing protein</fullName>
    </recommendedName>
</protein>
<keyword evidence="2" id="KW-0677">Repeat</keyword>
<dbReference type="Gene3D" id="2.160.20.10">
    <property type="entry name" value="Single-stranded right-handed beta-helix, Pectin lyase-like"/>
    <property type="match status" value="3"/>
</dbReference>
<feature type="region of interest" description="Disordered" evidence="4">
    <location>
        <begin position="694"/>
        <end position="769"/>
    </location>
</feature>
<dbReference type="InterPro" id="IPR012334">
    <property type="entry name" value="Pectin_lyas_fold"/>
</dbReference>
<comment type="pathway">
    <text evidence="1">Protein modification; protein ubiquitination.</text>
</comment>
<dbReference type="Pfam" id="PF05048">
    <property type="entry name" value="NosD"/>
    <property type="match status" value="1"/>
</dbReference>
<evidence type="ECO:0000259" key="5">
    <source>
        <dbReference type="Pfam" id="PF05048"/>
    </source>
</evidence>